<evidence type="ECO:0000313" key="8">
    <source>
        <dbReference type="EMBL" id="SEG91894.1"/>
    </source>
</evidence>
<dbReference type="EMBL" id="FNVO01000031">
    <property type="protein sequence ID" value="SEG91894.1"/>
    <property type="molecule type" value="Genomic_DNA"/>
</dbReference>
<dbReference type="PANTHER" id="PTHR43884">
    <property type="entry name" value="ACYL-COA DEHYDROGENASE"/>
    <property type="match status" value="1"/>
</dbReference>
<protein>
    <submittedName>
        <fullName evidence="8">Acyl-CoA dehydrogenase</fullName>
    </submittedName>
</protein>
<feature type="domain" description="Acyl-CoA dehydrogenase/oxidase N-terminal" evidence="7">
    <location>
        <begin position="5"/>
        <end position="116"/>
    </location>
</feature>
<evidence type="ECO:0000313" key="9">
    <source>
        <dbReference type="Proteomes" id="UP000236723"/>
    </source>
</evidence>
<keyword evidence="4" id="KW-0274">FAD</keyword>
<accession>A0A1H6E4G6</accession>
<keyword evidence="3" id="KW-0285">Flavoprotein</keyword>
<reference evidence="9" key="1">
    <citation type="submission" date="2016-10" db="EMBL/GenBank/DDBJ databases">
        <authorList>
            <person name="Varghese N."/>
            <person name="Submissions S."/>
        </authorList>
    </citation>
    <scope>NUCLEOTIDE SEQUENCE [LARGE SCALE GENOMIC DNA]</scope>
    <source>
        <strain evidence="9">DSM 43163</strain>
    </source>
</reference>
<dbReference type="SUPFAM" id="SSF56645">
    <property type="entry name" value="Acyl-CoA dehydrogenase NM domain-like"/>
    <property type="match status" value="1"/>
</dbReference>
<dbReference type="AlphaFoldDB" id="A0A1H6E4G6"/>
<evidence type="ECO:0000256" key="2">
    <source>
        <dbReference type="ARBA" id="ARBA00009347"/>
    </source>
</evidence>
<feature type="domain" description="Acyl-CoA dehydrogenase/oxidase C-terminal" evidence="6">
    <location>
        <begin position="230"/>
        <end position="363"/>
    </location>
</feature>
<evidence type="ECO:0000256" key="5">
    <source>
        <dbReference type="ARBA" id="ARBA00023002"/>
    </source>
</evidence>
<dbReference type="Gene3D" id="1.20.140.10">
    <property type="entry name" value="Butyryl-CoA Dehydrogenase, subunit A, domain 3"/>
    <property type="match status" value="1"/>
</dbReference>
<evidence type="ECO:0000259" key="6">
    <source>
        <dbReference type="Pfam" id="PF00441"/>
    </source>
</evidence>
<comment type="similarity">
    <text evidence="2">Belongs to the acyl-CoA dehydrogenase family.</text>
</comment>
<dbReference type="InterPro" id="IPR009100">
    <property type="entry name" value="AcylCoA_DH/oxidase_NM_dom_sf"/>
</dbReference>
<keyword evidence="9" id="KW-1185">Reference proteome</keyword>
<dbReference type="PANTHER" id="PTHR43884:SF20">
    <property type="entry name" value="ACYL-COA DEHYDROGENASE FADE28"/>
    <property type="match status" value="1"/>
</dbReference>
<dbReference type="Pfam" id="PF02771">
    <property type="entry name" value="Acyl-CoA_dh_N"/>
    <property type="match status" value="1"/>
</dbReference>
<dbReference type="Gene3D" id="1.10.540.10">
    <property type="entry name" value="Acyl-CoA dehydrogenase/oxidase, N-terminal domain"/>
    <property type="match status" value="1"/>
</dbReference>
<dbReference type="InterPro" id="IPR009075">
    <property type="entry name" value="AcylCo_DH/oxidase_C"/>
</dbReference>
<organism evidence="8 9">
    <name type="scientific">Thermomonospora echinospora</name>
    <dbReference type="NCBI Taxonomy" id="1992"/>
    <lineage>
        <taxon>Bacteria</taxon>
        <taxon>Bacillati</taxon>
        <taxon>Actinomycetota</taxon>
        <taxon>Actinomycetes</taxon>
        <taxon>Streptosporangiales</taxon>
        <taxon>Thermomonosporaceae</taxon>
        <taxon>Thermomonospora</taxon>
    </lineage>
</organism>
<name>A0A1H6E4G6_9ACTN</name>
<evidence type="ECO:0000256" key="4">
    <source>
        <dbReference type="ARBA" id="ARBA00022827"/>
    </source>
</evidence>
<dbReference type="InterPro" id="IPR036250">
    <property type="entry name" value="AcylCo_DH-like_C"/>
</dbReference>
<dbReference type="Proteomes" id="UP000236723">
    <property type="component" value="Unassembled WGS sequence"/>
</dbReference>
<dbReference type="SUPFAM" id="SSF47203">
    <property type="entry name" value="Acyl-CoA dehydrogenase C-terminal domain-like"/>
    <property type="match status" value="1"/>
</dbReference>
<evidence type="ECO:0000259" key="7">
    <source>
        <dbReference type="Pfam" id="PF02771"/>
    </source>
</evidence>
<dbReference type="GO" id="GO:0050660">
    <property type="term" value="F:flavin adenine dinucleotide binding"/>
    <property type="evidence" value="ECO:0007669"/>
    <property type="project" value="InterPro"/>
</dbReference>
<dbReference type="Pfam" id="PF00441">
    <property type="entry name" value="Acyl-CoA_dh_1"/>
    <property type="match status" value="1"/>
</dbReference>
<dbReference type="GO" id="GO:0003995">
    <property type="term" value="F:acyl-CoA dehydrogenase activity"/>
    <property type="evidence" value="ECO:0007669"/>
    <property type="project" value="TreeGrafter"/>
</dbReference>
<gene>
    <name evidence="8" type="ORF">SAMN04489712_13118</name>
</gene>
<dbReference type="InterPro" id="IPR037069">
    <property type="entry name" value="AcylCoA_DH/ox_N_sf"/>
</dbReference>
<dbReference type="OrthoDB" id="571684at2"/>
<evidence type="ECO:0000256" key="3">
    <source>
        <dbReference type="ARBA" id="ARBA00022630"/>
    </source>
</evidence>
<keyword evidence="5" id="KW-0560">Oxidoreductase</keyword>
<sequence>MISAEELRALRDATRRLVRAWTPQSADDHEAAASAPPDRRTWAGMARRLGLQGVRVPEELGGTGLELEAELVVHEEMGGALHGGPFLPVVGQAVPALLTLAGDERARTMLAEIAAGTSVVVPADARWYEPDAALPVLSDGADGPTVSGVVPGVMAGAAADGWLVPADAGGRTALAWVPAGTAGAATEPMTTIDLTRGFATLRLQDAAAVVLARDGEAERARDAMETGAALALAAECVGIAAEALDLTVAYVKVREQFGQVIGAFQGVKHQLADLYVTLESARSALAFAARSVGESPPLRDAALAVARRRCGAAAFKIANEAIHLHGGIGFTWEHRVHLYYRRAKTNQVLLDTGGGQARTIAANVAALYAG</sequence>
<comment type="cofactor">
    <cofactor evidence="1">
        <name>FAD</name>
        <dbReference type="ChEBI" id="CHEBI:57692"/>
    </cofactor>
</comment>
<dbReference type="InterPro" id="IPR013786">
    <property type="entry name" value="AcylCoA_DH/ox_N"/>
</dbReference>
<proteinExistence type="inferred from homology"/>
<evidence type="ECO:0000256" key="1">
    <source>
        <dbReference type="ARBA" id="ARBA00001974"/>
    </source>
</evidence>
<dbReference type="RefSeq" id="WP_103944304.1">
    <property type="nucleotide sequence ID" value="NZ_FNVO01000031.1"/>
</dbReference>